<evidence type="ECO:0000313" key="2">
    <source>
        <dbReference type="Proteomes" id="UP000004508"/>
    </source>
</evidence>
<dbReference type="EMBL" id="ADVG01000002">
    <property type="protein sequence ID" value="EFH85662.1"/>
    <property type="molecule type" value="Genomic_DNA"/>
</dbReference>
<reference evidence="1 2" key="1">
    <citation type="journal article" date="2011" name="Stand. Genomic Sci.">
        <title>Non-contiguous finished genome sequence and contextual data of the filamentous soil bacterium Ktedonobacter racemifer type strain (SOSP1-21).</title>
        <authorList>
            <person name="Chang Y.J."/>
            <person name="Land M."/>
            <person name="Hauser L."/>
            <person name="Chertkov O."/>
            <person name="Del Rio T.G."/>
            <person name="Nolan M."/>
            <person name="Copeland A."/>
            <person name="Tice H."/>
            <person name="Cheng J.F."/>
            <person name="Lucas S."/>
            <person name="Han C."/>
            <person name="Goodwin L."/>
            <person name="Pitluck S."/>
            <person name="Ivanova N."/>
            <person name="Ovchinikova G."/>
            <person name="Pati A."/>
            <person name="Chen A."/>
            <person name="Palaniappan K."/>
            <person name="Mavromatis K."/>
            <person name="Liolios K."/>
            <person name="Brettin T."/>
            <person name="Fiebig A."/>
            <person name="Rohde M."/>
            <person name="Abt B."/>
            <person name="Goker M."/>
            <person name="Detter J.C."/>
            <person name="Woyke T."/>
            <person name="Bristow J."/>
            <person name="Eisen J.A."/>
            <person name="Markowitz V."/>
            <person name="Hugenholtz P."/>
            <person name="Kyrpides N.C."/>
            <person name="Klenk H.P."/>
            <person name="Lapidus A."/>
        </authorList>
    </citation>
    <scope>NUCLEOTIDE SEQUENCE [LARGE SCALE GENOMIC DNA]</scope>
    <source>
        <strain evidence="2">DSM 44963</strain>
    </source>
</reference>
<gene>
    <name evidence="1" type="ORF">Krac_6891</name>
</gene>
<protein>
    <submittedName>
        <fullName evidence="1">Uncharacterized protein</fullName>
    </submittedName>
</protein>
<name>D6TPP8_KTERA</name>
<evidence type="ECO:0000313" key="1">
    <source>
        <dbReference type="EMBL" id="EFH85662.1"/>
    </source>
</evidence>
<dbReference type="STRING" id="485913.Krac_6891"/>
<accession>D6TPP8</accession>
<proteinExistence type="predicted"/>
<comment type="caution">
    <text evidence="1">The sequence shown here is derived from an EMBL/GenBank/DDBJ whole genome shotgun (WGS) entry which is preliminary data.</text>
</comment>
<dbReference type="InParanoid" id="D6TPP8"/>
<dbReference type="Proteomes" id="UP000004508">
    <property type="component" value="Unassembled WGS sequence"/>
</dbReference>
<sequence length="43" mass="4577">MNASEPLTRLRDVVVIVTADTMMNGTTVPVGCEITGKDTQSPQ</sequence>
<keyword evidence="2" id="KW-1185">Reference proteome</keyword>
<dbReference type="AlphaFoldDB" id="D6TPP8"/>
<dbReference type="RefSeq" id="WP_007909331.1">
    <property type="nucleotide sequence ID" value="NZ_ADVG01000002.1"/>
</dbReference>
<organism evidence="1 2">
    <name type="scientific">Ktedonobacter racemifer DSM 44963</name>
    <dbReference type="NCBI Taxonomy" id="485913"/>
    <lineage>
        <taxon>Bacteria</taxon>
        <taxon>Bacillati</taxon>
        <taxon>Chloroflexota</taxon>
        <taxon>Ktedonobacteria</taxon>
        <taxon>Ktedonobacterales</taxon>
        <taxon>Ktedonobacteraceae</taxon>
        <taxon>Ktedonobacter</taxon>
    </lineage>
</organism>